<dbReference type="Proteomes" id="UP000189021">
    <property type="component" value="Unassembled WGS sequence"/>
</dbReference>
<name>A0AB36JQF3_9GAMM</name>
<organism evidence="1 2">
    <name type="scientific">Salinivibrio kushneri</name>
    <dbReference type="NCBI Taxonomy" id="1908198"/>
    <lineage>
        <taxon>Bacteria</taxon>
        <taxon>Pseudomonadati</taxon>
        <taxon>Pseudomonadota</taxon>
        <taxon>Gammaproteobacteria</taxon>
        <taxon>Vibrionales</taxon>
        <taxon>Vibrionaceae</taxon>
        <taxon>Salinivibrio</taxon>
    </lineage>
</organism>
<accession>A0AB36JQF3</accession>
<evidence type="ECO:0000313" key="1">
    <source>
        <dbReference type="EMBL" id="OOE37413.1"/>
    </source>
</evidence>
<sequence>MKIDKEYLKSLLEAFESAEGPLTDIRELEAKGFHYDDDKFVFHTDLLVDKGYIESFATQQSRGAGYRLMGSGERFWSVVPLRLTAFGHDFIESLNEPNVWKEIQKNFKDASLDTTISVAKDLAKGYAKQKVKSLLDAAGS</sequence>
<comment type="caution">
    <text evidence="1">The sequence shown here is derived from an EMBL/GenBank/DDBJ whole genome shotgun (WGS) entry which is preliminary data.</text>
</comment>
<proteinExistence type="predicted"/>
<keyword evidence="2" id="KW-1185">Reference proteome</keyword>
<gene>
    <name evidence="1" type="ORF">BZG00_15585</name>
</gene>
<dbReference type="AlphaFoldDB" id="A0AB36JQF3"/>
<evidence type="ECO:0000313" key="2">
    <source>
        <dbReference type="Proteomes" id="UP000189021"/>
    </source>
</evidence>
<dbReference type="Pfam" id="PF10711">
    <property type="entry name" value="DUF2513"/>
    <property type="match status" value="1"/>
</dbReference>
<dbReference type="InterPro" id="IPR019650">
    <property type="entry name" value="DUF2513"/>
</dbReference>
<dbReference type="RefSeq" id="WP_077659807.1">
    <property type="nucleotide sequence ID" value="NZ_CP040021.1"/>
</dbReference>
<evidence type="ECO:0008006" key="3">
    <source>
        <dbReference type="Google" id="ProtNLM"/>
    </source>
</evidence>
<protein>
    <recommendedName>
        <fullName evidence="3">DUF2513 domain-containing protein</fullName>
    </recommendedName>
</protein>
<dbReference type="EMBL" id="MUEK01000030">
    <property type="protein sequence ID" value="OOE37413.1"/>
    <property type="molecule type" value="Genomic_DNA"/>
</dbReference>
<reference evidence="1 2" key="1">
    <citation type="journal article" date="2017" name="Genome Announc.">
        <title>Draft Genome Sequences of Salinivibrio proteolyticus, Salinivibrio sharmensis, Salinivibrio siamensis, Salinivibrio costicola subsp. alcaliphilus, Salinivibrio costicola subsp. vallismortis, and 29 New Isolates Belonging to the Genus Salinivibrio.</title>
        <authorList>
            <person name="Lopez-Hermoso C."/>
            <person name="de la Haba R.R."/>
            <person name="Sanchez-Porro C."/>
            <person name="Bayliss S.C."/>
            <person name="Feil E.J."/>
            <person name="Ventosa A."/>
        </authorList>
    </citation>
    <scope>NUCLEOTIDE SEQUENCE [LARGE SCALE GENOMIC DNA]</scope>
    <source>
        <strain evidence="1 2">AL184</strain>
    </source>
</reference>